<reference evidence="1 2" key="1">
    <citation type="journal article" date="2019" name="Sci. Rep.">
        <title>Orb-weaving spider Araneus ventricosus genome elucidates the spidroin gene catalogue.</title>
        <authorList>
            <person name="Kono N."/>
            <person name="Nakamura H."/>
            <person name="Ohtoshi R."/>
            <person name="Moran D.A.P."/>
            <person name="Shinohara A."/>
            <person name="Yoshida Y."/>
            <person name="Fujiwara M."/>
            <person name="Mori M."/>
            <person name="Tomita M."/>
            <person name="Arakawa K."/>
        </authorList>
    </citation>
    <scope>NUCLEOTIDE SEQUENCE [LARGE SCALE GENOMIC DNA]</scope>
</reference>
<gene>
    <name evidence="1" type="ORF">AVEN_263596_1</name>
</gene>
<accession>A0A4Y2HZE2</accession>
<keyword evidence="2" id="KW-1185">Reference proteome</keyword>
<organism evidence="1 2">
    <name type="scientific">Araneus ventricosus</name>
    <name type="common">Orbweaver spider</name>
    <name type="synonym">Epeira ventricosa</name>
    <dbReference type="NCBI Taxonomy" id="182803"/>
    <lineage>
        <taxon>Eukaryota</taxon>
        <taxon>Metazoa</taxon>
        <taxon>Ecdysozoa</taxon>
        <taxon>Arthropoda</taxon>
        <taxon>Chelicerata</taxon>
        <taxon>Arachnida</taxon>
        <taxon>Araneae</taxon>
        <taxon>Araneomorphae</taxon>
        <taxon>Entelegynae</taxon>
        <taxon>Araneoidea</taxon>
        <taxon>Araneidae</taxon>
        <taxon>Araneus</taxon>
    </lineage>
</organism>
<dbReference type="AlphaFoldDB" id="A0A4Y2HZE2"/>
<proteinExistence type="predicted"/>
<evidence type="ECO:0000313" key="2">
    <source>
        <dbReference type="Proteomes" id="UP000499080"/>
    </source>
</evidence>
<evidence type="ECO:0000313" key="1">
    <source>
        <dbReference type="EMBL" id="GBM70924.1"/>
    </source>
</evidence>
<sequence length="80" mass="8875">MAVAETVPNVEAGVLMRFTGHSPAPSEVGTHYHLKWASQSHYCTLLESEKPLTCPADSHPCARDVAQRDRTLVRKKFTVL</sequence>
<name>A0A4Y2HZE2_ARAVE</name>
<dbReference type="Proteomes" id="UP000499080">
    <property type="component" value="Unassembled WGS sequence"/>
</dbReference>
<dbReference type="EMBL" id="BGPR01002283">
    <property type="protein sequence ID" value="GBM70924.1"/>
    <property type="molecule type" value="Genomic_DNA"/>
</dbReference>
<protein>
    <submittedName>
        <fullName evidence="1">Uncharacterized protein</fullName>
    </submittedName>
</protein>
<comment type="caution">
    <text evidence="1">The sequence shown here is derived from an EMBL/GenBank/DDBJ whole genome shotgun (WGS) entry which is preliminary data.</text>
</comment>